<keyword evidence="2" id="KW-1185">Reference proteome</keyword>
<evidence type="ECO:0000313" key="2">
    <source>
        <dbReference type="Proteomes" id="UP001165064"/>
    </source>
</evidence>
<name>A0ACB5TK33_AMBMO</name>
<accession>A0ACB5TK33</accession>
<gene>
    <name evidence="1" type="ORF">Amon02_000856000</name>
</gene>
<organism evidence="1 2">
    <name type="scientific">Ambrosiozyma monospora</name>
    <name type="common">Yeast</name>
    <name type="synonym">Endomycopsis monosporus</name>
    <dbReference type="NCBI Taxonomy" id="43982"/>
    <lineage>
        <taxon>Eukaryota</taxon>
        <taxon>Fungi</taxon>
        <taxon>Dikarya</taxon>
        <taxon>Ascomycota</taxon>
        <taxon>Saccharomycotina</taxon>
        <taxon>Pichiomycetes</taxon>
        <taxon>Pichiales</taxon>
        <taxon>Pichiaceae</taxon>
        <taxon>Ambrosiozyma</taxon>
    </lineage>
</organism>
<comment type="caution">
    <text evidence="1">The sequence shown here is derived from an EMBL/GenBank/DDBJ whole genome shotgun (WGS) entry which is preliminary data.</text>
</comment>
<dbReference type="Proteomes" id="UP001165064">
    <property type="component" value="Unassembled WGS sequence"/>
</dbReference>
<protein>
    <submittedName>
        <fullName evidence="1">Unnamed protein product</fullName>
    </submittedName>
</protein>
<proteinExistence type="predicted"/>
<evidence type="ECO:0000313" key="1">
    <source>
        <dbReference type="EMBL" id="GME89705.1"/>
    </source>
</evidence>
<dbReference type="EMBL" id="BSXS01007650">
    <property type="protein sequence ID" value="GME89705.1"/>
    <property type="molecule type" value="Genomic_DNA"/>
</dbReference>
<sequence length="521" mass="58155">MVTTYSSGSGEHIHTSDFHNKCSNTHGGTSAAAPLAAGIYALVLEANPDLSWRDVQYLSVLGAKEILSDDPSWQDTAIKGRRYSPKFGWGKVDADSMVTLAQNDWKLLKPQAWYYATTSSIEKKITGHDTVEDTYTVTKDILKKANLDHVEQLTVTVNIEANRRGWVTVDLISPNNIISRLAVVRSYDFDPNGFKQWTFSSVAHWGESGVGDWKIQISGGDDGAEIVAHDWQLKLFGECIDETKAKRFDMDEDYSVINNESNTDGDKSTADSITSSTTEPTTSYTESTSTTATETSTSSEEKENPTTSAKPDSDKDVKVTPTTSETLVKPTSTDTGKSHDGETNNDDENEDEDEDGVYREATSHVEEYLFFFVVIGFIICIWFLKHRRGPGRARRRDEYEFDIIRPDDDEFDRNSTFHTGDDDDDDDDNNNGPGAGAASTLPARNSLDAAKAKRVLKEQQQRAQAEQQQQQGKGGKTDNDYLSQEDAERERLFDTFHGTQSDDDNADTLYRITDEDDLLRR</sequence>
<reference evidence="1" key="1">
    <citation type="submission" date="2023-04" db="EMBL/GenBank/DDBJ databases">
        <title>Ambrosiozyma monospora NBRC 10751.</title>
        <authorList>
            <person name="Ichikawa N."/>
            <person name="Sato H."/>
            <person name="Tonouchi N."/>
        </authorList>
    </citation>
    <scope>NUCLEOTIDE SEQUENCE</scope>
    <source>
        <strain evidence="1">NBRC 10751</strain>
    </source>
</reference>